<dbReference type="AlphaFoldDB" id="A0A1I5QB90"/>
<evidence type="ECO:0000256" key="1">
    <source>
        <dbReference type="SAM" id="Phobius"/>
    </source>
</evidence>
<keyword evidence="1" id="KW-0472">Membrane</keyword>
<proteinExistence type="predicted"/>
<organism evidence="2 3">
    <name type="scientific">Enterovibrio norvegicus DSM 15893</name>
    <dbReference type="NCBI Taxonomy" id="1121869"/>
    <lineage>
        <taxon>Bacteria</taxon>
        <taxon>Pseudomonadati</taxon>
        <taxon>Pseudomonadota</taxon>
        <taxon>Gammaproteobacteria</taxon>
        <taxon>Vibrionales</taxon>
        <taxon>Vibrionaceae</taxon>
        <taxon>Enterovibrio</taxon>
    </lineage>
</organism>
<protein>
    <recommendedName>
        <fullName evidence="4">DUF2878 domain-containing protein</fullName>
    </recommendedName>
</protein>
<feature type="transmembrane region" description="Helical" evidence="1">
    <location>
        <begin position="45"/>
        <end position="67"/>
    </location>
</feature>
<dbReference type="OrthoDB" id="6522758at2"/>
<evidence type="ECO:0008006" key="4">
    <source>
        <dbReference type="Google" id="ProtNLM"/>
    </source>
</evidence>
<feature type="transmembrane region" description="Helical" evidence="1">
    <location>
        <begin position="130"/>
        <end position="155"/>
    </location>
</feature>
<dbReference type="InterPro" id="IPR021306">
    <property type="entry name" value="DUF2878"/>
</dbReference>
<accession>A0A1I5QB90</accession>
<gene>
    <name evidence="2" type="ORF">SAMN03084138_02191</name>
</gene>
<dbReference type="STRING" id="1121869.SAMN03084138_02191"/>
<feature type="transmembrane region" description="Helical" evidence="1">
    <location>
        <begin position="100"/>
        <end position="118"/>
    </location>
</feature>
<name>A0A1I5QB90_9GAMM</name>
<keyword evidence="1" id="KW-1133">Transmembrane helix</keyword>
<dbReference type="RefSeq" id="WP_017016196.1">
    <property type="nucleotide sequence ID" value="NZ_FOWR01000014.1"/>
</dbReference>
<sequence length="173" mass="19299">MRVILLSLTFNVFWFAAVVGRSDWIPMLVVLLIGALLIDRSLYWAMPLFAVVGIVGDSVLSHLGILQFPHPHLPLWLCLMWTGFASYLWLLRDWMMSQKTWILLIAGSVGGMLSYLGGERLGAVTFGEPIGKTALILFGMWLMYSVVFLSMLNVLTRKANSGPDSHSAMPVKK</sequence>
<feature type="transmembrane region" description="Helical" evidence="1">
    <location>
        <begin position="73"/>
        <end position="91"/>
    </location>
</feature>
<evidence type="ECO:0000313" key="2">
    <source>
        <dbReference type="EMBL" id="SFP43281.1"/>
    </source>
</evidence>
<dbReference type="Pfam" id="PF11086">
    <property type="entry name" value="DUF2878"/>
    <property type="match status" value="1"/>
</dbReference>
<keyword evidence="1" id="KW-0812">Transmembrane</keyword>
<feature type="transmembrane region" description="Helical" evidence="1">
    <location>
        <begin position="12"/>
        <end position="38"/>
    </location>
</feature>
<dbReference type="Proteomes" id="UP000182692">
    <property type="component" value="Unassembled WGS sequence"/>
</dbReference>
<evidence type="ECO:0000313" key="3">
    <source>
        <dbReference type="Proteomes" id="UP000182692"/>
    </source>
</evidence>
<dbReference type="EMBL" id="FOWR01000014">
    <property type="protein sequence ID" value="SFP43281.1"/>
    <property type="molecule type" value="Genomic_DNA"/>
</dbReference>
<reference evidence="2 3" key="1">
    <citation type="submission" date="2016-10" db="EMBL/GenBank/DDBJ databases">
        <authorList>
            <person name="de Groot N.N."/>
        </authorList>
    </citation>
    <scope>NUCLEOTIDE SEQUENCE [LARGE SCALE GENOMIC DNA]</scope>
    <source>
        <strain evidence="2 3">DSM 15893</strain>
    </source>
</reference>
<dbReference type="GeneID" id="35871297"/>